<proteinExistence type="predicted"/>
<dbReference type="Proteomes" id="UP000464577">
    <property type="component" value="Chromosome"/>
</dbReference>
<evidence type="ECO:0000256" key="1">
    <source>
        <dbReference type="SAM" id="Coils"/>
    </source>
</evidence>
<organism evidence="2 3">
    <name type="scientific">Spirosoma endbachense</name>
    <dbReference type="NCBI Taxonomy" id="2666025"/>
    <lineage>
        <taxon>Bacteria</taxon>
        <taxon>Pseudomonadati</taxon>
        <taxon>Bacteroidota</taxon>
        <taxon>Cytophagia</taxon>
        <taxon>Cytophagales</taxon>
        <taxon>Cytophagaceae</taxon>
        <taxon>Spirosoma</taxon>
    </lineage>
</organism>
<name>A0A6P1W2G7_9BACT</name>
<keyword evidence="3" id="KW-1185">Reference proteome</keyword>
<dbReference type="RefSeq" id="WP_162389648.1">
    <property type="nucleotide sequence ID" value="NZ_CP045997.1"/>
</dbReference>
<evidence type="ECO:0000313" key="2">
    <source>
        <dbReference type="EMBL" id="QHV99245.1"/>
    </source>
</evidence>
<dbReference type="KEGG" id="senf:GJR95_31400"/>
<feature type="coiled-coil region" evidence="1">
    <location>
        <begin position="6"/>
        <end position="33"/>
    </location>
</feature>
<gene>
    <name evidence="2" type="ORF">GJR95_31400</name>
</gene>
<protein>
    <submittedName>
        <fullName evidence="2">Uncharacterized protein</fullName>
    </submittedName>
</protein>
<sequence>MNQGFINRIKAQIRKIEAYLKEHQGELTEEEINEALDRINFLKDCLEGFD</sequence>
<evidence type="ECO:0000313" key="3">
    <source>
        <dbReference type="Proteomes" id="UP000464577"/>
    </source>
</evidence>
<dbReference type="AlphaFoldDB" id="A0A6P1W2G7"/>
<dbReference type="EMBL" id="CP045997">
    <property type="protein sequence ID" value="QHV99245.1"/>
    <property type="molecule type" value="Genomic_DNA"/>
</dbReference>
<keyword evidence="1" id="KW-0175">Coiled coil</keyword>
<reference evidence="2 3" key="1">
    <citation type="submission" date="2019-11" db="EMBL/GenBank/DDBJ databases">
        <title>Spirosoma endbachense sp. nov., isolated from a natural salt meadow.</title>
        <authorList>
            <person name="Rojas J."/>
            <person name="Ambika Manirajan B."/>
            <person name="Ratering S."/>
            <person name="Suarez C."/>
            <person name="Geissler-Plaum R."/>
            <person name="Schnell S."/>
        </authorList>
    </citation>
    <scope>NUCLEOTIDE SEQUENCE [LARGE SCALE GENOMIC DNA]</scope>
    <source>
        <strain evidence="2 3">I-24</strain>
    </source>
</reference>
<accession>A0A6P1W2G7</accession>